<keyword evidence="3" id="KW-1185">Reference proteome</keyword>
<name>A0A9Q0RNH2_BLOTA</name>
<accession>A0A9Q0RNH2</accession>
<organism evidence="2 3">
    <name type="scientific">Blomia tropicalis</name>
    <name type="common">Mite</name>
    <dbReference type="NCBI Taxonomy" id="40697"/>
    <lineage>
        <taxon>Eukaryota</taxon>
        <taxon>Metazoa</taxon>
        <taxon>Ecdysozoa</taxon>
        <taxon>Arthropoda</taxon>
        <taxon>Chelicerata</taxon>
        <taxon>Arachnida</taxon>
        <taxon>Acari</taxon>
        <taxon>Acariformes</taxon>
        <taxon>Sarcoptiformes</taxon>
        <taxon>Astigmata</taxon>
        <taxon>Glycyphagoidea</taxon>
        <taxon>Echimyopodidae</taxon>
        <taxon>Blomia</taxon>
    </lineage>
</organism>
<dbReference type="Proteomes" id="UP001142055">
    <property type="component" value="Chromosome 2"/>
</dbReference>
<reference evidence="2" key="1">
    <citation type="submission" date="2022-12" db="EMBL/GenBank/DDBJ databases">
        <title>Genome assemblies of Blomia tropicalis.</title>
        <authorList>
            <person name="Cui Y."/>
        </authorList>
    </citation>
    <scope>NUCLEOTIDE SEQUENCE</scope>
    <source>
        <tissue evidence="2">Adult mites</tissue>
    </source>
</reference>
<protein>
    <submittedName>
        <fullName evidence="2">Uncharacterized protein</fullName>
    </submittedName>
</protein>
<dbReference type="EMBL" id="JAPWDV010000002">
    <property type="protein sequence ID" value="KAJ6219656.1"/>
    <property type="molecule type" value="Genomic_DNA"/>
</dbReference>
<comment type="caution">
    <text evidence="2">The sequence shown here is derived from an EMBL/GenBank/DDBJ whole genome shotgun (WGS) entry which is preliminary data.</text>
</comment>
<gene>
    <name evidence="2" type="ORF">RDWZM_005468</name>
</gene>
<proteinExistence type="predicted"/>
<evidence type="ECO:0000313" key="2">
    <source>
        <dbReference type="EMBL" id="KAJ6219656.1"/>
    </source>
</evidence>
<dbReference type="AlphaFoldDB" id="A0A9Q0RNH2"/>
<feature type="region of interest" description="Disordered" evidence="1">
    <location>
        <begin position="870"/>
        <end position="891"/>
    </location>
</feature>
<evidence type="ECO:0000313" key="3">
    <source>
        <dbReference type="Proteomes" id="UP001142055"/>
    </source>
</evidence>
<evidence type="ECO:0000256" key="1">
    <source>
        <dbReference type="SAM" id="MobiDB-lite"/>
    </source>
</evidence>
<sequence length="978" mass="111418">MASIAYGIHPSNDIRIWRRGIKEQHLKIFVKMSTLDDNNEAKENCSTKRPFDFYLQCFYHNSVLLNEKPVEIDVCYLLKDLDEIEVGGKILLIIFNADHLLIEKRKFILDCDQKENKQINGSQKTVKRKNRTPSIIPVVEKDSIQFSAIQNFKMIEETKETTLFFTPVAECKPEHRENMDSQKFPSSKDSLQVGTLFQKTPFYDCQESIIKNRNETFQTIATPKGLRNSAARRKNLENELEVSNNFSKNDGIISQQNFENFSNSQVNLNDHCANDDEQKQLFQPETPKADYETNVNFGLKKLISQTKTPNSDYIHNVSGVKFLVQPKTPKADYEANVDFGLKKLISQSDTQNASYIHNVSGVKFLVEPKTPKADYETNVDFGLKQIYNDNQFESNSKYDANFTGIGKMLAVRNNSSPVPDYESNVDFGLKQMYNDNQFKSKSKYDANFTGIGKMLAVRNNSSPVPDYETNVDFGLKKLISQSDTQNASYIHNVSGIYNDNQFESNSKYDANFTGIGKMLAVRNNSSPVPDYESNVDFGLKQMYNDNQFKSKSKYDANFTGIGKMLAVRNNSSPVPDYETNVDFGVKQIFNNNQFKSKSKYDANFTGIGKMLAVRNNSSPVPDYESNVDFGLKQMYNDNQFKSKSKYDANFTGIGKMLAVRNNSSPVPDYESNVDFGLKQMYNDNQFKSKSKYDANFTGIGKMLAVRNNSSPVPDYESNVDFGLKQIFNDNQFKSKSKYDANFTGIGKMLAVRNNSSPVPDYDLNASALKYIFSDEEIFQVNKASGRKTKKIKSDIDINQVRVTPARKAKTKANLNFSNVKAEIEEEILQIHNDEPEPKKKNARAKKTKTKIEETSFEIKEVPKTRRRLRANQKSNLDNAPSVPKTRNRTRTNRRKLVVDEIGEEAGFVEDKGCIQINNLIGDLITQPETDCSTSGMTTRNRRKKERIDLIDLTELEIDHSPIQTKHSSKRSKKITKKK</sequence>